<dbReference type="EMBL" id="PCVM01000108">
    <property type="protein sequence ID" value="PIQ73056.1"/>
    <property type="molecule type" value="Genomic_DNA"/>
</dbReference>
<reference evidence="1 2" key="1">
    <citation type="submission" date="2017-09" db="EMBL/GenBank/DDBJ databases">
        <title>Depth-based differentiation of microbial function through sediment-hosted aquifers and enrichment of novel symbionts in the deep terrestrial subsurface.</title>
        <authorList>
            <person name="Probst A.J."/>
            <person name="Ladd B."/>
            <person name="Jarett J.K."/>
            <person name="Geller-Mcgrath D.E."/>
            <person name="Sieber C.M."/>
            <person name="Emerson J.B."/>
            <person name="Anantharaman K."/>
            <person name="Thomas B.C."/>
            <person name="Malmstrom R."/>
            <person name="Stieglmeier M."/>
            <person name="Klingl A."/>
            <person name="Woyke T."/>
            <person name="Ryan C.M."/>
            <person name="Banfield J.F."/>
        </authorList>
    </citation>
    <scope>NUCLEOTIDE SEQUENCE [LARGE SCALE GENOMIC DNA]</scope>
    <source>
        <strain evidence="1">CG11_big_fil_rev_8_21_14_0_20_36_8</strain>
    </source>
</reference>
<gene>
    <name evidence="1" type="ORF">COV58_04525</name>
</gene>
<protein>
    <submittedName>
        <fullName evidence="1">Uncharacterized protein</fullName>
    </submittedName>
</protein>
<organism evidence="1 2">
    <name type="scientific">Candidatus Roizmanbacteria bacterium CG11_big_fil_rev_8_21_14_0_20_36_8</name>
    <dbReference type="NCBI Taxonomy" id="1974856"/>
    <lineage>
        <taxon>Bacteria</taxon>
        <taxon>Candidatus Roizmaniibacteriota</taxon>
    </lineage>
</organism>
<evidence type="ECO:0000313" key="2">
    <source>
        <dbReference type="Proteomes" id="UP000231056"/>
    </source>
</evidence>
<proteinExistence type="predicted"/>
<dbReference type="AlphaFoldDB" id="A0A2M6IT16"/>
<sequence>YPQWISFGPIQNGIRRINTFDTVEVISDACHLLDLDRTALDTEGMKEDWVERITQAAIS</sequence>
<comment type="caution">
    <text evidence="1">The sequence shown here is derived from an EMBL/GenBank/DDBJ whole genome shotgun (WGS) entry which is preliminary data.</text>
</comment>
<accession>A0A2M6IT16</accession>
<dbReference type="Proteomes" id="UP000231056">
    <property type="component" value="Unassembled WGS sequence"/>
</dbReference>
<name>A0A2M6IT16_9BACT</name>
<feature type="non-terminal residue" evidence="1">
    <location>
        <position position="1"/>
    </location>
</feature>
<evidence type="ECO:0000313" key="1">
    <source>
        <dbReference type="EMBL" id="PIQ73056.1"/>
    </source>
</evidence>